<name>A0A8H4QSL7_9HELO</name>
<feature type="region of interest" description="Disordered" evidence="1">
    <location>
        <begin position="242"/>
        <end position="320"/>
    </location>
</feature>
<accession>A0A8H4QSL7</accession>
<dbReference type="Proteomes" id="UP000566819">
    <property type="component" value="Unassembled WGS sequence"/>
</dbReference>
<dbReference type="OrthoDB" id="5279705at2759"/>
<evidence type="ECO:0000313" key="2">
    <source>
        <dbReference type="EMBL" id="KAF4615622.1"/>
    </source>
</evidence>
<reference evidence="2 3" key="1">
    <citation type="submission" date="2020-03" db="EMBL/GenBank/DDBJ databases">
        <title>Draft Genome Sequence of Cudoniella acicularis.</title>
        <authorList>
            <person name="Buettner E."/>
            <person name="Kellner H."/>
        </authorList>
    </citation>
    <scope>NUCLEOTIDE SEQUENCE [LARGE SCALE GENOMIC DNA]</scope>
    <source>
        <strain evidence="2 3">DSM 108380</strain>
    </source>
</reference>
<organism evidence="2 3">
    <name type="scientific">Cudoniella acicularis</name>
    <dbReference type="NCBI Taxonomy" id="354080"/>
    <lineage>
        <taxon>Eukaryota</taxon>
        <taxon>Fungi</taxon>
        <taxon>Dikarya</taxon>
        <taxon>Ascomycota</taxon>
        <taxon>Pezizomycotina</taxon>
        <taxon>Leotiomycetes</taxon>
        <taxon>Helotiales</taxon>
        <taxon>Tricladiaceae</taxon>
        <taxon>Cudoniella</taxon>
    </lineage>
</organism>
<feature type="compositionally biased region" description="Polar residues" evidence="1">
    <location>
        <begin position="51"/>
        <end position="62"/>
    </location>
</feature>
<sequence length="320" mass="36628">MFSMLPPTPAHASIYNFTTNHSLHHTPHVPSPLSSSPLRLSPTPSPLSPRNGNLPSRSNASFDPNEDDKMMMSPTPSPSKCKPRSGNSVKAERNPLYQLPSQRETQTPIISLPSPPPSRGKGDRESTFAKRPSKPNPLFHRGDGDGRETRRKLFLKRVREGSEDKRWRDRGGDEEIMRVLWVGEERERKRREELGLRAALDGDVGVEDEFPEYEFPEDETNLDEVMADEEAELEALFGDMQKQEWQHQSSHPGWGLQSQHQLFEEKQSRAESIYGSDDEEYDRIFMDVIQEESRQASQEQQRQSPGYLQPSQDEEMMDLS</sequence>
<dbReference type="EMBL" id="JAAMPI010002308">
    <property type="protein sequence ID" value="KAF4615622.1"/>
    <property type="molecule type" value="Genomic_DNA"/>
</dbReference>
<gene>
    <name evidence="2" type="ORF">G7Y89_g15285</name>
</gene>
<comment type="caution">
    <text evidence="2">The sequence shown here is derived from an EMBL/GenBank/DDBJ whole genome shotgun (WGS) entry which is preliminary data.</text>
</comment>
<proteinExistence type="predicted"/>
<protein>
    <submittedName>
        <fullName evidence="2">Uncharacterized protein</fullName>
    </submittedName>
</protein>
<feature type="compositionally biased region" description="Polar residues" evidence="1">
    <location>
        <begin position="246"/>
        <end position="261"/>
    </location>
</feature>
<evidence type="ECO:0000313" key="3">
    <source>
        <dbReference type="Proteomes" id="UP000566819"/>
    </source>
</evidence>
<feature type="compositionally biased region" description="Low complexity" evidence="1">
    <location>
        <begin position="31"/>
        <end position="42"/>
    </location>
</feature>
<dbReference type="AlphaFoldDB" id="A0A8H4QSL7"/>
<feature type="compositionally biased region" description="Low complexity" evidence="1">
    <location>
        <begin position="295"/>
        <end position="304"/>
    </location>
</feature>
<keyword evidence="3" id="KW-1185">Reference proteome</keyword>
<feature type="region of interest" description="Disordered" evidence="1">
    <location>
        <begin position="26"/>
        <end position="151"/>
    </location>
</feature>
<evidence type="ECO:0000256" key="1">
    <source>
        <dbReference type="SAM" id="MobiDB-lite"/>
    </source>
</evidence>